<dbReference type="Gene3D" id="3.30.460.30">
    <property type="entry name" value="Glutamyl-tRNA reductase, N-terminal domain"/>
    <property type="match status" value="1"/>
</dbReference>
<dbReference type="InterPro" id="IPR015895">
    <property type="entry name" value="4pyrrol_synth_GluRdtase_N"/>
</dbReference>
<name>A0ABP5EMI3_9ACTN</name>
<comment type="caution">
    <text evidence="13">The sequence shown here is derived from an EMBL/GenBank/DDBJ whole genome shotgun (WGS) entry which is preliminary data.</text>
</comment>
<evidence type="ECO:0000256" key="4">
    <source>
        <dbReference type="ARBA" id="ARBA00022857"/>
    </source>
</evidence>
<protein>
    <recommendedName>
        <fullName evidence="3 8">Glutamyl-tRNA reductase</fullName>
        <shortName evidence="8">GluTR</shortName>
        <ecNumber evidence="3 8">1.2.1.70</ecNumber>
    </recommendedName>
</protein>
<dbReference type="RefSeq" id="WP_344662173.1">
    <property type="nucleotide sequence ID" value="NZ_BAAAQM010000068.1"/>
</dbReference>
<evidence type="ECO:0000259" key="10">
    <source>
        <dbReference type="Pfam" id="PF00745"/>
    </source>
</evidence>
<keyword evidence="14" id="KW-1185">Reference proteome</keyword>
<dbReference type="PROSITE" id="PS00747">
    <property type="entry name" value="GLUTR"/>
    <property type="match status" value="1"/>
</dbReference>
<evidence type="ECO:0000256" key="7">
    <source>
        <dbReference type="ARBA" id="ARBA00047464"/>
    </source>
</evidence>
<keyword evidence="6 8" id="KW-0627">Porphyrin biosynthesis</keyword>
<dbReference type="SUPFAM" id="SSF51735">
    <property type="entry name" value="NAD(P)-binding Rossmann-fold domains"/>
    <property type="match status" value="1"/>
</dbReference>
<dbReference type="PIRSF" id="PIRSF000445">
    <property type="entry name" value="4pyrrol_synth_GluRdtase"/>
    <property type="match status" value="1"/>
</dbReference>
<dbReference type="Pfam" id="PF00745">
    <property type="entry name" value="GlutR_dimer"/>
    <property type="match status" value="1"/>
</dbReference>
<evidence type="ECO:0000256" key="9">
    <source>
        <dbReference type="RuleBase" id="RU000584"/>
    </source>
</evidence>
<dbReference type="PANTHER" id="PTHR43013">
    <property type="entry name" value="GLUTAMYL-TRNA REDUCTASE"/>
    <property type="match status" value="1"/>
</dbReference>
<evidence type="ECO:0000256" key="3">
    <source>
        <dbReference type="ARBA" id="ARBA00012970"/>
    </source>
</evidence>
<dbReference type="NCBIfam" id="TIGR01035">
    <property type="entry name" value="hemA"/>
    <property type="match status" value="1"/>
</dbReference>
<evidence type="ECO:0000313" key="14">
    <source>
        <dbReference type="Proteomes" id="UP001499854"/>
    </source>
</evidence>
<keyword evidence="4 8" id="KW-0521">NADP</keyword>
<dbReference type="InterPro" id="IPR000343">
    <property type="entry name" value="4pyrrol_synth_GluRdtase"/>
</dbReference>
<gene>
    <name evidence="8" type="primary">hemA</name>
    <name evidence="13" type="ORF">GCM10009838_77310</name>
</gene>
<feature type="binding site" evidence="8">
    <location>
        <position position="109"/>
    </location>
    <ligand>
        <name>substrate</name>
    </ligand>
</feature>
<dbReference type="InterPro" id="IPR036291">
    <property type="entry name" value="NAD(P)-bd_dom_sf"/>
</dbReference>
<dbReference type="CDD" id="cd05213">
    <property type="entry name" value="NAD_bind_Glutamyl_tRNA_reduct"/>
    <property type="match status" value="1"/>
</dbReference>
<dbReference type="Pfam" id="PF05201">
    <property type="entry name" value="GlutR_N"/>
    <property type="match status" value="1"/>
</dbReference>
<evidence type="ECO:0000256" key="5">
    <source>
        <dbReference type="ARBA" id="ARBA00023002"/>
    </source>
</evidence>
<dbReference type="InterPro" id="IPR018214">
    <property type="entry name" value="GluRdtase_CS"/>
</dbReference>
<keyword evidence="5 8" id="KW-0560">Oxidoreductase</keyword>
<dbReference type="SUPFAM" id="SSF69075">
    <property type="entry name" value="Glutamyl tRNA-reductase dimerization domain"/>
    <property type="match status" value="1"/>
</dbReference>
<evidence type="ECO:0000256" key="8">
    <source>
        <dbReference type="HAMAP-Rule" id="MF_00087"/>
    </source>
</evidence>
<organism evidence="13 14">
    <name type="scientific">Catenulispora subtropica</name>
    <dbReference type="NCBI Taxonomy" id="450798"/>
    <lineage>
        <taxon>Bacteria</taxon>
        <taxon>Bacillati</taxon>
        <taxon>Actinomycetota</taxon>
        <taxon>Actinomycetes</taxon>
        <taxon>Catenulisporales</taxon>
        <taxon>Catenulisporaceae</taxon>
        <taxon>Catenulispora</taxon>
    </lineage>
</organism>
<accession>A0ABP5EMI3</accession>
<dbReference type="EMBL" id="BAAAQM010000068">
    <property type="protein sequence ID" value="GAA2000378.1"/>
    <property type="molecule type" value="Genomic_DNA"/>
</dbReference>
<comment type="pathway">
    <text evidence="1 8 9">Porphyrin-containing compound metabolism; protoporphyrin-IX biosynthesis; 5-aminolevulinate from L-glutamyl-tRNA(Glu): step 1/2.</text>
</comment>
<evidence type="ECO:0000313" key="13">
    <source>
        <dbReference type="EMBL" id="GAA2000378.1"/>
    </source>
</evidence>
<dbReference type="HAMAP" id="MF_00087">
    <property type="entry name" value="Glu_tRNA_reductase"/>
    <property type="match status" value="1"/>
</dbReference>
<reference evidence="14" key="1">
    <citation type="journal article" date="2019" name="Int. J. Syst. Evol. Microbiol.">
        <title>The Global Catalogue of Microorganisms (GCM) 10K type strain sequencing project: providing services to taxonomists for standard genome sequencing and annotation.</title>
        <authorList>
            <consortium name="The Broad Institute Genomics Platform"/>
            <consortium name="The Broad Institute Genome Sequencing Center for Infectious Disease"/>
            <person name="Wu L."/>
            <person name="Ma J."/>
        </authorList>
    </citation>
    <scope>NUCLEOTIDE SEQUENCE [LARGE SCALE GENOMIC DNA]</scope>
    <source>
        <strain evidence="14">JCM 16013</strain>
    </source>
</reference>
<comment type="miscellaneous">
    <text evidence="8">During catalysis, the active site Cys acts as a nucleophile attacking the alpha-carbonyl group of tRNA-bound glutamate with the formation of a thioester intermediate between enzyme and glutamate, and the concomitant release of tRNA(Glu). The thioester intermediate is finally reduced by direct hydride transfer from NADPH, to form the product GSA.</text>
</comment>
<feature type="binding site" evidence="8">
    <location>
        <begin position="114"/>
        <end position="116"/>
    </location>
    <ligand>
        <name>substrate</name>
    </ligand>
</feature>
<evidence type="ECO:0000259" key="12">
    <source>
        <dbReference type="Pfam" id="PF05201"/>
    </source>
</evidence>
<evidence type="ECO:0000256" key="2">
    <source>
        <dbReference type="ARBA" id="ARBA00005916"/>
    </source>
</evidence>
<evidence type="ECO:0000259" key="11">
    <source>
        <dbReference type="Pfam" id="PF01488"/>
    </source>
</evidence>
<sequence>MSLLALGLSHRSAPHALLERAALSTERTGKLLADLAASPNVHEAAALATCNRIEVYAGVDKFHAAVTEVTELLSVHTGIAPADLTPHLYVHYDGRAVQHLFTVACGLDSMVVGEPQILGQIRTALATAQELGTAGRSLNDLVQQALRVGKRAHSETGLDRAGQSVVSVALDAAYRALAVDGPTGLRALIIGAGSMAALAAASLNRAGVRHMVVANRTQERAEHLAAQYGGVAVPIEQIVPALGEADLVVACTGAPGHVITAEMLTRSAHSHPLALVDLALPRDVDPAVRVLPGVHVVDLERVAEDGSAQAAGAAQEIAAVRDLVLAEVEAYAAAQRADAVAPTVAALRVMAADVVRAELERLRGKTPGLGDRDRAEVEQTVRRVVDKLLHVPTVRVKQLAGAPGGSSYAEALRELFGLDPASVEAVSAANAAGTTNEVSA</sequence>
<comment type="subunit">
    <text evidence="8">Homodimer.</text>
</comment>
<dbReference type="Gene3D" id="3.40.50.720">
    <property type="entry name" value="NAD(P)-binding Rossmann-like Domain"/>
    <property type="match status" value="1"/>
</dbReference>
<feature type="binding site" evidence="8">
    <location>
        <begin position="191"/>
        <end position="196"/>
    </location>
    <ligand>
        <name>NADP(+)</name>
        <dbReference type="ChEBI" id="CHEBI:58349"/>
    </ligand>
</feature>
<dbReference type="InterPro" id="IPR006151">
    <property type="entry name" value="Shikm_DH/Glu-tRNA_Rdtase"/>
</dbReference>
<evidence type="ECO:0000256" key="1">
    <source>
        <dbReference type="ARBA" id="ARBA00005059"/>
    </source>
</evidence>
<feature type="domain" description="Tetrapyrrole biosynthesis glutamyl-tRNA reductase dimerisation" evidence="10">
    <location>
        <begin position="320"/>
        <end position="418"/>
    </location>
</feature>
<dbReference type="SUPFAM" id="SSF69742">
    <property type="entry name" value="Glutamyl tRNA-reductase catalytic, N-terminal domain"/>
    <property type="match status" value="1"/>
</dbReference>
<feature type="binding site" evidence="8">
    <location>
        <position position="120"/>
    </location>
    <ligand>
        <name>substrate</name>
    </ligand>
</feature>
<dbReference type="EC" id="1.2.1.70" evidence="3 8"/>
<comment type="catalytic activity">
    <reaction evidence="7 8 9">
        <text>(S)-4-amino-5-oxopentanoate + tRNA(Glu) + NADP(+) = L-glutamyl-tRNA(Glu) + NADPH + H(+)</text>
        <dbReference type="Rhea" id="RHEA:12344"/>
        <dbReference type="Rhea" id="RHEA-COMP:9663"/>
        <dbReference type="Rhea" id="RHEA-COMP:9680"/>
        <dbReference type="ChEBI" id="CHEBI:15378"/>
        <dbReference type="ChEBI" id="CHEBI:57501"/>
        <dbReference type="ChEBI" id="CHEBI:57783"/>
        <dbReference type="ChEBI" id="CHEBI:58349"/>
        <dbReference type="ChEBI" id="CHEBI:78442"/>
        <dbReference type="ChEBI" id="CHEBI:78520"/>
        <dbReference type="EC" id="1.2.1.70"/>
    </reaction>
</comment>
<feature type="domain" description="Glutamyl-tRNA reductase N-terminal" evidence="12">
    <location>
        <begin position="6"/>
        <end position="156"/>
    </location>
</feature>
<feature type="domain" description="Quinate/shikimate 5-dehydrogenase/glutamyl-tRNA reductase" evidence="11">
    <location>
        <begin position="185"/>
        <end position="300"/>
    </location>
</feature>
<proteinExistence type="inferred from homology"/>
<feature type="binding site" evidence="8">
    <location>
        <begin position="49"/>
        <end position="52"/>
    </location>
    <ligand>
        <name>substrate</name>
    </ligand>
</feature>
<feature type="site" description="Important for activity" evidence="8">
    <location>
        <position position="99"/>
    </location>
</feature>
<dbReference type="Proteomes" id="UP001499854">
    <property type="component" value="Unassembled WGS sequence"/>
</dbReference>
<feature type="active site" description="Nucleophile" evidence="8">
    <location>
        <position position="50"/>
    </location>
</feature>
<dbReference type="NCBIfam" id="NF000744">
    <property type="entry name" value="PRK00045.1-3"/>
    <property type="match status" value="1"/>
</dbReference>
<evidence type="ECO:0000256" key="6">
    <source>
        <dbReference type="ARBA" id="ARBA00023244"/>
    </source>
</evidence>
<comment type="function">
    <text evidence="8">Catalyzes the NADPH-dependent reduction of glutamyl-tRNA(Glu) to glutamate 1-semialdehyde (GSA).</text>
</comment>
<dbReference type="Pfam" id="PF01488">
    <property type="entry name" value="Shikimate_DH"/>
    <property type="match status" value="1"/>
</dbReference>
<dbReference type="PANTHER" id="PTHR43013:SF1">
    <property type="entry name" value="GLUTAMYL-TRNA REDUCTASE"/>
    <property type="match status" value="1"/>
</dbReference>
<dbReference type="InterPro" id="IPR036343">
    <property type="entry name" value="GluRdtase_N_sf"/>
</dbReference>
<dbReference type="InterPro" id="IPR036453">
    <property type="entry name" value="GluRdtase_dimer_dom_sf"/>
</dbReference>
<dbReference type="InterPro" id="IPR015896">
    <property type="entry name" value="4pyrrol_synth_GluRdtase_dimer"/>
</dbReference>
<comment type="similarity">
    <text evidence="2 8 9">Belongs to the glutamyl-tRNA reductase family.</text>
</comment>
<comment type="domain">
    <text evidence="8">Possesses an unusual extended V-shaped dimeric structure with each monomer consisting of three distinct domains arranged along a curved 'spinal' alpha-helix. The N-terminal catalytic domain specifically recognizes the glutamate moiety of the substrate. The second domain is the NADPH-binding domain, and the third C-terminal domain is responsible for dimerization.</text>
</comment>